<feature type="transmembrane region" description="Helical" evidence="10">
    <location>
        <begin position="147"/>
        <end position="171"/>
    </location>
</feature>
<keyword evidence="6 10" id="KW-1133">Transmembrane helix</keyword>
<dbReference type="OrthoDB" id="9780507at2"/>
<name>A0A5B7Y8X4_9ALTE</name>
<sequence length="172" mass="19708">MRLKRLGEYDTDLFYRLNRLTANRQCRRVLWMSKTGDGYLYFVIGLLLWGFEREHGELFLYTALMAYALELPVYLVLKNIFKRPRPCDLLSNMFVHVTPSDKFSLPSGHTAAAWLMAYIVSYFYPDFALLAYSWATLIGLSRILLGVHYPFDVLAGMALGLTIAYSSIGLLA</sequence>
<dbReference type="EC" id="3.6.1.27" evidence="2"/>
<dbReference type="InterPro" id="IPR036938">
    <property type="entry name" value="PAP2/HPO_sf"/>
</dbReference>
<keyword evidence="4 10" id="KW-0812">Transmembrane</keyword>
<keyword evidence="5" id="KW-0378">Hydrolase</keyword>
<dbReference type="InterPro" id="IPR000326">
    <property type="entry name" value="PAP2/HPO"/>
</dbReference>
<evidence type="ECO:0000313" key="12">
    <source>
        <dbReference type="EMBL" id="QCZ92114.1"/>
    </source>
</evidence>
<evidence type="ECO:0000256" key="3">
    <source>
        <dbReference type="ARBA" id="ARBA00022475"/>
    </source>
</evidence>
<feature type="transmembrane region" description="Helical" evidence="10">
    <location>
        <begin position="112"/>
        <end position="135"/>
    </location>
</feature>
<evidence type="ECO:0000256" key="5">
    <source>
        <dbReference type="ARBA" id="ARBA00022801"/>
    </source>
</evidence>
<keyword evidence="3" id="KW-1003">Cell membrane</keyword>
<evidence type="ECO:0000256" key="10">
    <source>
        <dbReference type="SAM" id="Phobius"/>
    </source>
</evidence>
<evidence type="ECO:0000259" key="11">
    <source>
        <dbReference type="SMART" id="SM00014"/>
    </source>
</evidence>
<dbReference type="PANTHER" id="PTHR14969">
    <property type="entry name" value="SPHINGOSINE-1-PHOSPHATE PHOSPHOHYDROLASE"/>
    <property type="match status" value="1"/>
</dbReference>
<feature type="transmembrane region" description="Helical" evidence="10">
    <location>
        <begin position="58"/>
        <end position="77"/>
    </location>
</feature>
<evidence type="ECO:0000313" key="13">
    <source>
        <dbReference type="Proteomes" id="UP000304912"/>
    </source>
</evidence>
<dbReference type="KEGG" id="salk:FBQ74_00875"/>
<dbReference type="SMART" id="SM00014">
    <property type="entry name" value="acidPPc"/>
    <property type="match status" value="1"/>
</dbReference>
<gene>
    <name evidence="12" type="ORF">FBQ74_00875</name>
</gene>
<protein>
    <recommendedName>
        <fullName evidence="2">undecaprenyl-diphosphate phosphatase</fullName>
        <ecNumber evidence="2">3.6.1.27</ecNumber>
    </recommendedName>
    <alternativeName>
        <fullName evidence="8">Undecaprenyl pyrophosphate phosphatase</fullName>
    </alternativeName>
</protein>
<dbReference type="EMBL" id="CP039852">
    <property type="protein sequence ID" value="QCZ92114.1"/>
    <property type="molecule type" value="Genomic_DNA"/>
</dbReference>
<comment type="catalytic activity">
    <reaction evidence="9">
        <text>di-trans,octa-cis-undecaprenyl diphosphate + H2O = di-trans,octa-cis-undecaprenyl phosphate + phosphate + H(+)</text>
        <dbReference type="Rhea" id="RHEA:28094"/>
        <dbReference type="ChEBI" id="CHEBI:15377"/>
        <dbReference type="ChEBI" id="CHEBI:15378"/>
        <dbReference type="ChEBI" id="CHEBI:43474"/>
        <dbReference type="ChEBI" id="CHEBI:58405"/>
        <dbReference type="ChEBI" id="CHEBI:60392"/>
        <dbReference type="EC" id="3.6.1.27"/>
    </reaction>
</comment>
<dbReference type="RefSeq" id="WP_139754877.1">
    <property type="nucleotide sequence ID" value="NZ_CP039852.1"/>
</dbReference>
<keyword evidence="7 10" id="KW-0472">Membrane</keyword>
<keyword evidence="13" id="KW-1185">Reference proteome</keyword>
<feature type="domain" description="Phosphatidic acid phosphatase type 2/haloperoxidase" evidence="11">
    <location>
        <begin position="58"/>
        <end position="168"/>
    </location>
</feature>
<evidence type="ECO:0000256" key="9">
    <source>
        <dbReference type="ARBA" id="ARBA00047594"/>
    </source>
</evidence>
<evidence type="ECO:0000256" key="4">
    <source>
        <dbReference type="ARBA" id="ARBA00022692"/>
    </source>
</evidence>
<accession>A0A5B7Y8X4</accession>
<reference evidence="12 13" key="1">
    <citation type="submission" date="2019-04" db="EMBL/GenBank/DDBJ databases">
        <title>Salinimonas iocasae sp. nov., a halophilic bacterium isolated from the outer tube casing of tubeworms in Okinawa Trough.</title>
        <authorList>
            <person name="Zhang H."/>
            <person name="Wang H."/>
            <person name="Li C."/>
        </authorList>
    </citation>
    <scope>NUCLEOTIDE SEQUENCE [LARGE SCALE GENOMIC DNA]</scope>
    <source>
        <strain evidence="12 13">KX18D6</strain>
    </source>
</reference>
<dbReference type="GO" id="GO:0050380">
    <property type="term" value="F:undecaprenyl-diphosphatase activity"/>
    <property type="evidence" value="ECO:0007669"/>
    <property type="project" value="UniProtKB-EC"/>
</dbReference>
<dbReference type="CDD" id="cd01610">
    <property type="entry name" value="PAP2_like"/>
    <property type="match status" value="1"/>
</dbReference>
<evidence type="ECO:0000256" key="7">
    <source>
        <dbReference type="ARBA" id="ARBA00023136"/>
    </source>
</evidence>
<proteinExistence type="predicted"/>
<dbReference type="AlphaFoldDB" id="A0A5B7Y8X4"/>
<evidence type="ECO:0000256" key="8">
    <source>
        <dbReference type="ARBA" id="ARBA00032707"/>
    </source>
</evidence>
<dbReference type="Proteomes" id="UP000304912">
    <property type="component" value="Chromosome"/>
</dbReference>
<evidence type="ECO:0000256" key="2">
    <source>
        <dbReference type="ARBA" id="ARBA00012374"/>
    </source>
</evidence>
<dbReference type="Pfam" id="PF01569">
    <property type="entry name" value="PAP2"/>
    <property type="match status" value="1"/>
</dbReference>
<organism evidence="12 13">
    <name type="scientific">Salinimonas iocasae</name>
    <dbReference type="NCBI Taxonomy" id="2572577"/>
    <lineage>
        <taxon>Bacteria</taxon>
        <taxon>Pseudomonadati</taxon>
        <taxon>Pseudomonadota</taxon>
        <taxon>Gammaproteobacteria</taxon>
        <taxon>Alteromonadales</taxon>
        <taxon>Alteromonadaceae</taxon>
        <taxon>Alteromonas/Salinimonas group</taxon>
        <taxon>Salinimonas</taxon>
    </lineage>
</organism>
<dbReference type="GO" id="GO:0005886">
    <property type="term" value="C:plasma membrane"/>
    <property type="evidence" value="ECO:0007669"/>
    <property type="project" value="UniProtKB-SubCell"/>
</dbReference>
<dbReference type="Gene3D" id="1.20.144.10">
    <property type="entry name" value="Phosphatidic acid phosphatase type 2/haloperoxidase"/>
    <property type="match status" value="1"/>
</dbReference>
<evidence type="ECO:0000256" key="6">
    <source>
        <dbReference type="ARBA" id="ARBA00022989"/>
    </source>
</evidence>
<dbReference type="PANTHER" id="PTHR14969:SF62">
    <property type="entry name" value="DECAPRENYLPHOSPHORYL-5-PHOSPHORIBOSE PHOSPHATASE RV3807C-RELATED"/>
    <property type="match status" value="1"/>
</dbReference>
<comment type="subcellular location">
    <subcellularLocation>
        <location evidence="1">Cell membrane</location>
        <topology evidence="1">Multi-pass membrane protein</topology>
    </subcellularLocation>
</comment>
<feature type="transmembrane region" description="Helical" evidence="10">
    <location>
        <begin position="29"/>
        <end position="52"/>
    </location>
</feature>
<dbReference type="SUPFAM" id="SSF48317">
    <property type="entry name" value="Acid phosphatase/Vanadium-dependent haloperoxidase"/>
    <property type="match status" value="1"/>
</dbReference>
<evidence type="ECO:0000256" key="1">
    <source>
        <dbReference type="ARBA" id="ARBA00004651"/>
    </source>
</evidence>